<reference evidence="2" key="1">
    <citation type="submission" date="2021-01" db="EMBL/GenBank/DDBJ databases">
        <authorList>
            <person name="Corre E."/>
            <person name="Pelletier E."/>
            <person name="Niang G."/>
            <person name="Scheremetjew M."/>
            <person name="Finn R."/>
            <person name="Kale V."/>
            <person name="Holt S."/>
            <person name="Cochrane G."/>
            <person name="Meng A."/>
            <person name="Brown T."/>
            <person name="Cohen L."/>
        </authorList>
    </citation>
    <scope>NUCLEOTIDE SEQUENCE</scope>
    <source>
        <strain evidence="2">OF101</strain>
    </source>
</reference>
<proteinExistence type="predicted"/>
<dbReference type="EMBL" id="HBGE01090745">
    <property type="protein sequence ID" value="CAD9177273.1"/>
    <property type="molecule type" value="Transcribed_RNA"/>
</dbReference>
<evidence type="ECO:0000313" key="2">
    <source>
        <dbReference type="EMBL" id="CAD9177273.1"/>
    </source>
</evidence>
<organism evidence="2">
    <name type="scientific">Alexandrium catenella</name>
    <name type="common">Red tide dinoflagellate</name>
    <name type="synonym">Gonyaulax catenella</name>
    <dbReference type="NCBI Taxonomy" id="2925"/>
    <lineage>
        <taxon>Eukaryota</taxon>
        <taxon>Sar</taxon>
        <taxon>Alveolata</taxon>
        <taxon>Dinophyceae</taxon>
        <taxon>Gonyaulacales</taxon>
        <taxon>Pyrocystaceae</taxon>
        <taxon>Alexandrium</taxon>
    </lineage>
</organism>
<accession>A0A7S1RVM5</accession>
<keyword evidence="1" id="KW-0732">Signal</keyword>
<dbReference type="AlphaFoldDB" id="A0A7S1RVM5"/>
<sequence>MAQAILAQAAFPWLAFVLSHLLPEACLVYSMSSALMNADDETRQGNDKLKAKDFTGARVHFEAAVRLVKNVDPEKEATSASEEYGLEEGKRQRLEELGEALKKLDEAEKAK</sequence>
<evidence type="ECO:0000256" key="1">
    <source>
        <dbReference type="SAM" id="SignalP"/>
    </source>
</evidence>
<feature type="signal peptide" evidence="1">
    <location>
        <begin position="1"/>
        <end position="19"/>
    </location>
</feature>
<protein>
    <submittedName>
        <fullName evidence="2">Uncharacterized protein</fullName>
    </submittedName>
</protein>
<feature type="chain" id="PRO_5031510131" evidence="1">
    <location>
        <begin position="20"/>
        <end position="111"/>
    </location>
</feature>
<name>A0A7S1RVM5_ALECA</name>
<gene>
    <name evidence="2" type="ORF">ACAT0790_LOCUS54042</name>
</gene>